<reference evidence="2 3" key="1">
    <citation type="journal article" date="2016" name="Nat. Commun.">
        <title>Thousands of microbial genomes shed light on interconnected biogeochemical processes in an aquifer system.</title>
        <authorList>
            <person name="Anantharaman K."/>
            <person name="Brown C.T."/>
            <person name="Hug L.A."/>
            <person name="Sharon I."/>
            <person name="Castelle C.J."/>
            <person name="Probst A.J."/>
            <person name="Thomas B.C."/>
            <person name="Singh A."/>
            <person name="Wilkins M.J."/>
            <person name="Karaoz U."/>
            <person name="Brodie E.L."/>
            <person name="Williams K.H."/>
            <person name="Hubbard S.S."/>
            <person name="Banfield J.F."/>
        </authorList>
    </citation>
    <scope>NUCLEOTIDE SEQUENCE [LARGE SCALE GENOMIC DNA]</scope>
</reference>
<sequence>MSRLNLWVVLMRLIAILAALPLIGSSYAQQFDVETVSLDPQRMDSYLIAEAQKLDREAAARIGSRAMIEARRDSLYREFMFMIGLDPLPPRTPLQLTTVRTVERKDYTVEVMYYQSLPGFYVTANLYKPKKGKGPFPAVVWGPGHSADLYGAKALRQNYAIPWVANGYICMEIDPIQVAEVFGIHRGTNSRGMWDWFARGYTPIGIEVWNAMRAVDYLLTRPDVDGKKLTVNGVSGGGHLSWMAGAADDRFAVVQPVAGTANILTHVKLDLERMHCDCAYFINTYRHDWPTLAALIAPRPFLMHNSTGDSYYPPEGYKSVLERTKEIYNWFGVPEKTGMFEVGGPHAYTPEECVKAVEWSNRWLLGKTGKIKEIPFEEVQYEQLGALGGMYGEHPQNINARIQELLIPMAKIETYSSPGQWQDKREEIMDRLHKVVFRNLPAKVNWTQVNQGEHGAVLLETEPGIQVGVISYVPESDGPKQKAILYIASEGDTEDMGIWNFMKAYPFPGYAGSRHMVFPRGLGRAIWEGNQKRKFERLSMLLGRTLDDMRLYDILCAVDYVAKLPSFDGTELTVAGKGAQGILGAYAALLDPRITRVILSNPTLTHQDGPYFLNVLRYTDIPQALALLAPRELAVLTHEYEDLGYTRDIYKLLGAEDRFRRAYTVPQVLNLKK</sequence>
<dbReference type="Proteomes" id="UP000176992">
    <property type="component" value="Unassembled WGS sequence"/>
</dbReference>
<dbReference type="Gene3D" id="3.40.50.1820">
    <property type="entry name" value="alpha/beta hydrolase"/>
    <property type="match status" value="2"/>
</dbReference>
<dbReference type="Pfam" id="PF00326">
    <property type="entry name" value="Peptidase_S9"/>
    <property type="match status" value="1"/>
</dbReference>
<dbReference type="EMBL" id="MFIV01000069">
    <property type="protein sequence ID" value="OGF98659.1"/>
    <property type="molecule type" value="Genomic_DNA"/>
</dbReference>
<comment type="caution">
    <text evidence="2">The sequence shown here is derived from an EMBL/GenBank/DDBJ whole genome shotgun (WGS) entry which is preliminary data.</text>
</comment>
<dbReference type="PANTHER" id="PTHR22946">
    <property type="entry name" value="DIENELACTONE HYDROLASE DOMAIN-CONTAINING PROTEIN-RELATED"/>
    <property type="match status" value="1"/>
</dbReference>
<dbReference type="AlphaFoldDB" id="A0A1F5YET6"/>
<accession>A0A1F5YET6</accession>
<dbReference type="PANTHER" id="PTHR22946:SF8">
    <property type="entry name" value="ACETYL XYLAN ESTERASE DOMAIN-CONTAINING PROTEIN"/>
    <property type="match status" value="1"/>
</dbReference>
<evidence type="ECO:0000313" key="3">
    <source>
        <dbReference type="Proteomes" id="UP000176992"/>
    </source>
</evidence>
<dbReference type="GO" id="GO:0008236">
    <property type="term" value="F:serine-type peptidase activity"/>
    <property type="evidence" value="ECO:0007669"/>
    <property type="project" value="InterPro"/>
</dbReference>
<organism evidence="2 3">
    <name type="scientific">Candidatus Glassbacteria bacterium GWA2_58_10</name>
    <dbReference type="NCBI Taxonomy" id="1817865"/>
    <lineage>
        <taxon>Bacteria</taxon>
        <taxon>Candidatus Glassiibacteriota</taxon>
    </lineage>
</organism>
<name>A0A1F5YET6_9BACT</name>
<proteinExistence type="predicted"/>
<evidence type="ECO:0000313" key="2">
    <source>
        <dbReference type="EMBL" id="OGF98659.1"/>
    </source>
</evidence>
<dbReference type="InterPro" id="IPR001375">
    <property type="entry name" value="Peptidase_S9_cat"/>
</dbReference>
<protein>
    <recommendedName>
        <fullName evidence="1">Peptidase S9 prolyl oligopeptidase catalytic domain-containing protein</fullName>
    </recommendedName>
</protein>
<gene>
    <name evidence="2" type="ORF">A2Z86_04165</name>
</gene>
<dbReference type="GO" id="GO:0006508">
    <property type="term" value="P:proteolysis"/>
    <property type="evidence" value="ECO:0007669"/>
    <property type="project" value="InterPro"/>
</dbReference>
<dbReference type="SUPFAM" id="SSF53474">
    <property type="entry name" value="alpha/beta-Hydrolases"/>
    <property type="match status" value="2"/>
</dbReference>
<evidence type="ECO:0000259" key="1">
    <source>
        <dbReference type="Pfam" id="PF00326"/>
    </source>
</evidence>
<dbReference type="InterPro" id="IPR029058">
    <property type="entry name" value="AB_hydrolase_fold"/>
</dbReference>
<feature type="domain" description="Peptidase S9 prolyl oligopeptidase catalytic" evidence="1">
    <location>
        <begin position="207"/>
        <end position="269"/>
    </location>
</feature>
<dbReference type="InterPro" id="IPR050261">
    <property type="entry name" value="FrsA_esterase"/>
</dbReference>